<accession>A0A673UBM1</accession>
<reference evidence="2 3" key="1">
    <citation type="submission" date="2019-05" db="EMBL/GenBank/DDBJ databases">
        <title>A Chromosome-scale Meerkat (S. suricatta) Genome Assembly.</title>
        <authorList>
            <person name="Dudchenko O."/>
            <person name="Lieberman Aiden E."/>
            <person name="Tung J."/>
            <person name="Barreiro L.B."/>
            <person name="Clutton-Brock T.H."/>
        </authorList>
    </citation>
    <scope>NUCLEOTIDE SEQUENCE [LARGE SCALE GENOMIC DNA]</scope>
</reference>
<reference evidence="2" key="2">
    <citation type="submission" date="2025-08" db="UniProtKB">
        <authorList>
            <consortium name="Ensembl"/>
        </authorList>
    </citation>
    <scope>IDENTIFICATION</scope>
</reference>
<evidence type="ECO:0000256" key="1">
    <source>
        <dbReference type="SAM" id="MobiDB-lite"/>
    </source>
</evidence>
<dbReference type="Ensembl" id="ENSSSUT00005024821.1">
    <property type="protein sequence ID" value="ENSSSUP00005021684.1"/>
    <property type="gene ID" value="ENSSSUG00005014102.1"/>
</dbReference>
<proteinExistence type="predicted"/>
<name>A0A673UBM1_SURSU</name>
<dbReference type="Proteomes" id="UP000472268">
    <property type="component" value="Chromosome 14"/>
</dbReference>
<feature type="region of interest" description="Disordered" evidence="1">
    <location>
        <begin position="64"/>
        <end position="103"/>
    </location>
</feature>
<feature type="region of interest" description="Disordered" evidence="1">
    <location>
        <begin position="115"/>
        <end position="158"/>
    </location>
</feature>
<evidence type="ECO:0000313" key="3">
    <source>
        <dbReference type="Proteomes" id="UP000472268"/>
    </source>
</evidence>
<dbReference type="PANTHER" id="PTHR36287:SF1">
    <property type="entry name" value="PROLINE-RICH PROTEIN 13"/>
    <property type="match status" value="1"/>
</dbReference>
<feature type="compositionally biased region" description="Low complexity" evidence="1">
    <location>
        <begin position="130"/>
        <end position="147"/>
    </location>
</feature>
<feature type="compositionally biased region" description="Basic residues" evidence="1">
    <location>
        <begin position="115"/>
        <end position="129"/>
    </location>
</feature>
<keyword evidence="3" id="KW-1185">Reference proteome</keyword>
<feature type="compositionally biased region" description="Pro residues" evidence="1">
    <location>
        <begin position="77"/>
        <end position="93"/>
    </location>
</feature>
<organism evidence="2 3">
    <name type="scientific">Suricata suricatta</name>
    <name type="common">Meerkat</name>
    <dbReference type="NCBI Taxonomy" id="37032"/>
    <lineage>
        <taxon>Eukaryota</taxon>
        <taxon>Metazoa</taxon>
        <taxon>Chordata</taxon>
        <taxon>Craniata</taxon>
        <taxon>Vertebrata</taxon>
        <taxon>Euteleostomi</taxon>
        <taxon>Mammalia</taxon>
        <taxon>Eutheria</taxon>
        <taxon>Laurasiatheria</taxon>
        <taxon>Carnivora</taxon>
        <taxon>Feliformia</taxon>
        <taxon>Herpestidae</taxon>
        <taxon>Suricata</taxon>
    </lineage>
</organism>
<dbReference type="AlphaFoldDB" id="A0A673UBM1"/>
<sequence>LWKHLRDGKRGRNPYLLMSGTLKVPILPIHHLSTLQVFQTIYHHLQQLSREIQLSSEMQLLSCGTTRVPRRPTPRSLTPPYPPPAPGIPPVNPSAPGMVGPGMLMDKKMRKKMKKVFKNLYKHQKHGKHSPSSSSSYSVSPSHSDPPLLRLSLSVSQK</sequence>
<evidence type="ECO:0000313" key="2">
    <source>
        <dbReference type="Ensembl" id="ENSSSUP00005021684.1"/>
    </source>
</evidence>
<reference evidence="2" key="3">
    <citation type="submission" date="2025-09" db="UniProtKB">
        <authorList>
            <consortium name="Ensembl"/>
        </authorList>
    </citation>
    <scope>IDENTIFICATION</scope>
</reference>
<dbReference type="PANTHER" id="PTHR36287">
    <property type="match status" value="1"/>
</dbReference>
<protein>
    <submittedName>
        <fullName evidence="2">Uncharacterized protein</fullName>
    </submittedName>
</protein>